<organism evidence="2 3">
    <name type="scientific">Phytophthora lilii</name>
    <dbReference type="NCBI Taxonomy" id="2077276"/>
    <lineage>
        <taxon>Eukaryota</taxon>
        <taxon>Sar</taxon>
        <taxon>Stramenopiles</taxon>
        <taxon>Oomycota</taxon>
        <taxon>Peronosporomycetes</taxon>
        <taxon>Peronosporales</taxon>
        <taxon>Peronosporaceae</taxon>
        <taxon>Phytophthora</taxon>
    </lineage>
</organism>
<proteinExistence type="predicted"/>
<evidence type="ECO:0000313" key="2">
    <source>
        <dbReference type="EMBL" id="GMF11251.1"/>
    </source>
</evidence>
<evidence type="ECO:0000256" key="1">
    <source>
        <dbReference type="SAM" id="SignalP"/>
    </source>
</evidence>
<keyword evidence="3" id="KW-1185">Reference proteome</keyword>
<dbReference type="EMBL" id="BSXW01000070">
    <property type="protein sequence ID" value="GMF11251.1"/>
    <property type="molecule type" value="Genomic_DNA"/>
</dbReference>
<gene>
    <name evidence="2" type="ORF">Plil01_000197700</name>
</gene>
<accession>A0A9W6WG22</accession>
<sequence>MRPNFFLLLLIATIVACSDCFTTSDGIIKKHDFVRTDIEGASTHNRDSTIWNTQESNPTIRNENDTNGCAEERGYSFVAKVKNWMSNITKLKSVEGAQDDLAKLTKAKSLNSKSLNGKLDELKSFERKQVGLNKLKTFDGKKLDLKTLKSQLEVKTDPNKVKALLKDDPDLRSVKHLVGKDPTKVMDGELKSLRSFV</sequence>
<protein>
    <submittedName>
        <fullName evidence="2">Unnamed protein product</fullName>
    </submittedName>
</protein>
<reference evidence="2" key="1">
    <citation type="submission" date="2023-04" db="EMBL/GenBank/DDBJ databases">
        <title>Phytophthora lilii NBRC 32176.</title>
        <authorList>
            <person name="Ichikawa N."/>
            <person name="Sato H."/>
            <person name="Tonouchi N."/>
        </authorList>
    </citation>
    <scope>NUCLEOTIDE SEQUENCE</scope>
    <source>
        <strain evidence="2">NBRC 32176</strain>
    </source>
</reference>
<feature type="chain" id="PRO_5040762960" evidence="1">
    <location>
        <begin position="21"/>
        <end position="197"/>
    </location>
</feature>
<dbReference type="PROSITE" id="PS51257">
    <property type="entry name" value="PROKAR_LIPOPROTEIN"/>
    <property type="match status" value="1"/>
</dbReference>
<evidence type="ECO:0000313" key="3">
    <source>
        <dbReference type="Proteomes" id="UP001165083"/>
    </source>
</evidence>
<dbReference type="AlphaFoldDB" id="A0A9W6WG22"/>
<keyword evidence="1" id="KW-0732">Signal</keyword>
<dbReference type="Proteomes" id="UP001165083">
    <property type="component" value="Unassembled WGS sequence"/>
</dbReference>
<name>A0A9W6WG22_9STRA</name>
<comment type="caution">
    <text evidence="2">The sequence shown here is derived from an EMBL/GenBank/DDBJ whole genome shotgun (WGS) entry which is preliminary data.</text>
</comment>
<feature type="signal peptide" evidence="1">
    <location>
        <begin position="1"/>
        <end position="20"/>
    </location>
</feature>